<evidence type="ECO:0000313" key="1">
    <source>
        <dbReference type="EMBL" id="MCZ9294572.1"/>
    </source>
</evidence>
<comment type="caution">
    <text evidence="1">The sequence shown here is derived from an EMBL/GenBank/DDBJ whole genome shotgun (WGS) entry which is preliminary data.</text>
</comment>
<reference evidence="1" key="1">
    <citation type="submission" date="2022-02" db="EMBL/GenBank/DDBJ databases">
        <title>Corynebacterium sp. from urogenital microbiome.</title>
        <authorList>
            <person name="Cappelli E.A."/>
            <person name="Ribeiro T.G."/>
            <person name="Peixe L."/>
        </authorList>
    </citation>
    <scope>NUCLEOTIDE SEQUENCE</scope>
    <source>
        <strain evidence="1">C8Ua_172</strain>
    </source>
</reference>
<protein>
    <recommendedName>
        <fullName evidence="3">DUF559 domain-containing protein</fullName>
    </recommendedName>
</protein>
<evidence type="ECO:0000313" key="2">
    <source>
        <dbReference type="Proteomes" id="UP001146468"/>
    </source>
</evidence>
<organism evidence="1 2">
    <name type="scientific">Corynebacterium meitnerae</name>
    <dbReference type="NCBI Taxonomy" id="2913498"/>
    <lineage>
        <taxon>Bacteria</taxon>
        <taxon>Bacillati</taxon>
        <taxon>Actinomycetota</taxon>
        <taxon>Actinomycetes</taxon>
        <taxon>Mycobacteriales</taxon>
        <taxon>Corynebacteriaceae</taxon>
        <taxon>Corynebacterium</taxon>
    </lineage>
</organism>
<proteinExistence type="predicted"/>
<keyword evidence="2" id="KW-1185">Reference proteome</keyword>
<gene>
    <name evidence="1" type="ORF">L8U60_08745</name>
</gene>
<dbReference type="AlphaFoldDB" id="A0A9X3LV31"/>
<dbReference type="EMBL" id="JAKMUS010000014">
    <property type="protein sequence ID" value="MCZ9294572.1"/>
    <property type="molecule type" value="Genomic_DNA"/>
</dbReference>
<dbReference type="Proteomes" id="UP001146468">
    <property type="component" value="Unassembled WGS sequence"/>
</dbReference>
<name>A0A9X3LV31_9CORY</name>
<accession>A0A9X3LV31</accession>
<dbReference type="RefSeq" id="WP_269965990.1">
    <property type="nucleotide sequence ID" value="NZ_JAKMUS010000014.1"/>
</dbReference>
<evidence type="ECO:0008006" key="3">
    <source>
        <dbReference type="Google" id="ProtNLM"/>
    </source>
</evidence>
<sequence length="238" mass="26276">MLMTLAAAQSVNSSYLVGGSAARVLGMWTVDAAQWITLATRSGGVPPRTKWPAGCVYRKEPPPEKVVQILGAAAVDPVSAWLQIACTEGFRAGLVAADWLLVNKHKRSELETRLDEVGMRKGIEHARRSLREAVDCSDAPGESYARALLIEEGIGPLRPQAKVVPPYAIDLLVRGCVAVEIDGELKYDEDPEEAIRQERRREKLILNRGFQVVRYSSTQVFAQPRTFIADVRRALERA</sequence>